<comment type="similarity">
    <text evidence="1">Belongs to the tubulin family.</text>
</comment>
<dbReference type="Pfam" id="PF00091">
    <property type="entry name" value="Tubulin"/>
    <property type="match status" value="1"/>
</dbReference>
<sequence>MREIVHIQGGQCGNQIGAKFWEVISDEHGVDPTGTYHGDSDLQLERINVYYNEATGGRYVPRAILMDLEPGTMDSVRAGPFGQLFRPDNFVFGQTGAGNNWAKGHYTEGAELIDSVLDVVRKEAESCDCLQGFQLTHSMGGGTGAGMGTLLISKIREEYPDRVMSTYSVIPSPKVSDTVVEPYNATLSQYRALTVPELTQQQFDAKNMMCAADPRHGRYLTCSCLFSGRMSTKEVDEQMLNVINKNSSYFVEWIPNNVKSAICDIPPKGLKMSTTFIGNSTAIQETWKRVAEQFTAMFRRKAFLHWYTGEGMDEMEFTEAESNMNDLVSEYQQYQDATAEEEGEFDEDEEGDDADGLSAPRPGARPTATRQRQGVAAVIRTEPSKSAIPVLLSAPPRAALIGTRENLREMSVETVQPGAKISPDGSAEDSGVVPVVSVVAEAGDVAEPIVAVTAEEMAGAHGMAWWANFWMVTYGTCTWPVHLVCTCCFFPNGLRWLGLCETPMRFSINRSELIVEREEGCTTVVPKPCCGDYFLKRYVFPASSVQRALVLRQDVLYEIIASSGGVGPDSGGGASVGAKDEGQPVEVHSPEDIKTLPSSCDILCEGPRSFPLWLYGCCYSTACMEPHRMQSMGTVGRHQCAYLAVRVSDERAENGRVALSRRAWRPGAVESLFKYRDALNDHLAARGE</sequence>
<dbReference type="InterPro" id="IPR017975">
    <property type="entry name" value="Tubulin_CS"/>
</dbReference>
<feature type="domain" description="Tubulin/FtsZ 2-layer sandwich" evidence="8">
    <location>
        <begin position="178"/>
        <end position="292"/>
    </location>
</feature>
<dbReference type="InterPro" id="IPR002453">
    <property type="entry name" value="Beta_tubulin"/>
</dbReference>
<keyword evidence="5" id="KW-0342">GTP-binding</keyword>
<proteinExistence type="inferred from homology"/>
<dbReference type="PROSITE" id="PS00227">
    <property type="entry name" value="TUBULIN"/>
    <property type="match status" value="1"/>
</dbReference>
<feature type="region of interest" description="Disordered" evidence="6">
    <location>
        <begin position="335"/>
        <end position="373"/>
    </location>
</feature>
<feature type="compositionally biased region" description="Acidic residues" evidence="6">
    <location>
        <begin position="338"/>
        <end position="355"/>
    </location>
</feature>
<dbReference type="InterPro" id="IPR000217">
    <property type="entry name" value="Tubulin"/>
</dbReference>
<gene>
    <name evidence="9" type="ORF">SO694_00002890</name>
</gene>
<dbReference type="InterPro" id="IPR037103">
    <property type="entry name" value="Tubulin/FtsZ-like_C"/>
</dbReference>
<feature type="region of interest" description="Disordered" evidence="6">
    <location>
        <begin position="566"/>
        <end position="590"/>
    </location>
</feature>
<accession>A0ABR1GDL0</accession>
<keyword evidence="3" id="KW-0479">Metal-binding</keyword>
<dbReference type="InterPro" id="IPR013838">
    <property type="entry name" value="Beta-tubulin_BS"/>
</dbReference>
<evidence type="ECO:0000256" key="5">
    <source>
        <dbReference type="ARBA" id="ARBA00023134"/>
    </source>
</evidence>
<protein>
    <submittedName>
        <fullName evidence="9">Tubulin-like protein</fullName>
    </submittedName>
</protein>
<dbReference type="PROSITE" id="PS00228">
    <property type="entry name" value="TUBULIN_B_AUTOREG"/>
    <property type="match status" value="1"/>
</dbReference>
<evidence type="ECO:0000256" key="6">
    <source>
        <dbReference type="SAM" id="MobiDB-lite"/>
    </source>
</evidence>
<feature type="compositionally biased region" description="Gly residues" evidence="6">
    <location>
        <begin position="566"/>
        <end position="575"/>
    </location>
</feature>
<dbReference type="InterPro" id="IPR023123">
    <property type="entry name" value="Tubulin_C"/>
</dbReference>
<dbReference type="SUPFAM" id="SSF52490">
    <property type="entry name" value="Tubulin nucleotide-binding domain-like"/>
    <property type="match status" value="1"/>
</dbReference>
<keyword evidence="4" id="KW-0547">Nucleotide-binding</keyword>
<dbReference type="Gene3D" id="3.40.50.1440">
    <property type="entry name" value="Tubulin/FtsZ, GTPase domain"/>
    <property type="match status" value="1"/>
</dbReference>
<dbReference type="SMART" id="SM00864">
    <property type="entry name" value="Tubulin"/>
    <property type="match status" value="1"/>
</dbReference>
<keyword evidence="10" id="KW-1185">Reference proteome</keyword>
<dbReference type="PRINTS" id="PR01163">
    <property type="entry name" value="BETATUBULIN"/>
</dbReference>
<evidence type="ECO:0000256" key="4">
    <source>
        <dbReference type="ARBA" id="ARBA00022741"/>
    </source>
</evidence>
<dbReference type="CDD" id="cd02187">
    <property type="entry name" value="beta_tubulin"/>
    <property type="match status" value="1"/>
</dbReference>
<evidence type="ECO:0000313" key="10">
    <source>
        <dbReference type="Proteomes" id="UP001363151"/>
    </source>
</evidence>
<comment type="caution">
    <text evidence="9">The sequence shown here is derived from an EMBL/GenBank/DDBJ whole genome shotgun (WGS) entry which is preliminary data.</text>
</comment>
<dbReference type="PRINTS" id="PR01161">
    <property type="entry name" value="TUBULIN"/>
</dbReference>
<evidence type="ECO:0000256" key="3">
    <source>
        <dbReference type="ARBA" id="ARBA00022723"/>
    </source>
</evidence>
<dbReference type="Gene3D" id="3.30.1330.20">
    <property type="entry name" value="Tubulin/FtsZ, C-terminal domain"/>
    <property type="match status" value="1"/>
</dbReference>
<evidence type="ECO:0000256" key="2">
    <source>
        <dbReference type="ARBA" id="ARBA00022701"/>
    </source>
</evidence>
<keyword evidence="2" id="KW-0493">Microtubule</keyword>
<evidence type="ECO:0000256" key="1">
    <source>
        <dbReference type="ARBA" id="ARBA00009636"/>
    </source>
</evidence>
<dbReference type="EMBL" id="JBBJCI010000034">
    <property type="protein sequence ID" value="KAK7253853.1"/>
    <property type="molecule type" value="Genomic_DNA"/>
</dbReference>
<dbReference type="Gene3D" id="1.10.287.600">
    <property type="entry name" value="Helix hairpin bin"/>
    <property type="match status" value="1"/>
</dbReference>
<dbReference type="InterPro" id="IPR008280">
    <property type="entry name" value="Tub_FtsZ_C"/>
</dbReference>
<organism evidence="9 10">
    <name type="scientific">Aureococcus anophagefferens</name>
    <name type="common">Harmful bloom alga</name>
    <dbReference type="NCBI Taxonomy" id="44056"/>
    <lineage>
        <taxon>Eukaryota</taxon>
        <taxon>Sar</taxon>
        <taxon>Stramenopiles</taxon>
        <taxon>Ochrophyta</taxon>
        <taxon>Pelagophyceae</taxon>
        <taxon>Pelagomonadales</taxon>
        <taxon>Pelagomonadaceae</taxon>
        <taxon>Aureococcus</taxon>
    </lineage>
</organism>
<evidence type="ECO:0000259" key="7">
    <source>
        <dbReference type="SMART" id="SM00864"/>
    </source>
</evidence>
<dbReference type="SUPFAM" id="SSF55307">
    <property type="entry name" value="Tubulin C-terminal domain-like"/>
    <property type="match status" value="1"/>
</dbReference>
<dbReference type="PANTHER" id="PTHR11588">
    <property type="entry name" value="TUBULIN"/>
    <property type="match status" value="1"/>
</dbReference>
<dbReference type="SMART" id="SM00865">
    <property type="entry name" value="Tubulin_C"/>
    <property type="match status" value="1"/>
</dbReference>
<evidence type="ECO:0000313" key="9">
    <source>
        <dbReference type="EMBL" id="KAK7253853.1"/>
    </source>
</evidence>
<name>A0ABR1GDL0_AURAN</name>
<dbReference type="InterPro" id="IPR003008">
    <property type="entry name" value="Tubulin_FtsZ_GTPase"/>
</dbReference>
<dbReference type="InterPro" id="IPR036525">
    <property type="entry name" value="Tubulin/FtsZ_GTPase_sf"/>
</dbReference>
<evidence type="ECO:0000259" key="8">
    <source>
        <dbReference type="SMART" id="SM00865"/>
    </source>
</evidence>
<feature type="compositionally biased region" description="Basic and acidic residues" evidence="6">
    <location>
        <begin position="578"/>
        <end position="590"/>
    </location>
</feature>
<dbReference type="InterPro" id="IPR018316">
    <property type="entry name" value="Tubulin/FtsZ_2-layer-sand-dom"/>
</dbReference>
<reference evidence="9 10" key="1">
    <citation type="submission" date="2024-03" db="EMBL/GenBank/DDBJ databases">
        <title>Aureococcus anophagefferens CCMP1851 and Kratosvirus quantuckense: Draft genome of a second virus-susceptible host strain in the model system.</title>
        <authorList>
            <person name="Chase E."/>
            <person name="Truchon A.R."/>
            <person name="Schepens W."/>
            <person name="Wilhelm S.W."/>
        </authorList>
    </citation>
    <scope>NUCLEOTIDE SEQUENCE [LARGE SCALE GENOMIC DNA]</scope>
    <source>
        <strain evidence="9 10">CCMP1851</strain>
    </source>
</reference>
<dbReference type="Proteomes" id="UP001363151">
    <property type="component" value="Unassembled WGS sequence"/>
</dbReference>
<feature type="domain" description="Tubulin/FtsZ GTPase" evidence="7">
    <location>
        <begin position="47"/>
        <end position="228"/>
    </location>
</feature>